<organism evidence="8 9">
    <name type="scientific">Oceanicella actignis</name>
    <dbReference type="NCBI Taxonomy" id="1189325"/>
    <lineage>
        <taxon>Bacteria</taxon>
        <taxon>Pseudomonadati</taxon>
        <taxon>Pseudomonadota</taxon>
        <taxon>Alphaproteobacteria</taxon>
        <taxon>Rhodobacterales</taxon>
        <taxon>Paracoccaceae</taxon>
        <taxon>Oceanicella</taxon>
    </lineage>
</organism>
<dbReference type="RefSeq" id="WP_072748322.1">
    <property type="nucleotide sequence ID" value="NZ_FOHL01000011.1"/>
</dbReference>
<keyword evidence="2 7" id="KW-0812">Transmembrane</keyword>
<proteinExistence type="inferred from homology"/>
<dbReference type="InterPro" id="IPR003770">
    <property type="entry name" value="MLTG-like"/>
</dbReference>
<evidence type="ECO:0000313" key="8">
    <source>
        <dbReference type="EMBL" id="SHN76139.1"/>
    </source>
</evidence>
<keyword evidence="5 7" id="KW-0456">Lyase</keyword>
<dbReference type="Proteomes" id="UP000184066">
    <property type="component" value="Unassembled WGS sequence"/>
</dbReference>
<evidence type="ECO:0000256" key="3">
    <source>
        <dbReference type="ARBA" id="ARBA00022989"/>
    </source>
</evidence>
<dbReference type="EC" id="4.2.2.29" evidence="7"/>
<comment type="catalytic activity">
    <reaction evidence="7">
        <text>a peptidoglycan chain = a peptidoglycan chain with N-acetyl-1,6-anhydromuramyl-[peptide] at the reducing end + a peptidoglycan chain with N-acetylglucosamine at the non-reducing end.</text>
        <dbReference type="EC" id="4.2.2.29"/>
    </reaction>
</comment>
<evidence type="ECO:0000256" key="2">
    <source>
        <dbReference type="ARBA" id="ARBA00022692"/>
    </source>
</evidence>
<dbReference type="AlphaFoldDB" id="A0A1M7TZI5"/>
<protein>
    <recommendedName>
        <fullName evidence="7">Endolytic murein transglycosylase</fullName>
        <ecNumber evidence="7">4.2.2.29</ecNumber>
    </recommendedName>
    <alternativeName>
        <fullName evidence="7">Peptidoglycan lytic transglycosylase</fullName>
    </alternativeName>
    <alternativeName>
        <fullName evidence="7">Peptidoglycan polymerization terminase</fullName>
    </alternativeName>
</protein>
<keyword evidence="6 7" id="KW-0961">Cell wall biogenesis/degradation</keyword>
<dbReference type="STRING" id="1189325.SAMN04488119_11116"/>
<evidence type="ECO:0000256" key="4">
    <source>
        <dbReference type="ARBA" id="ARBA00023136"/>
    </source>
</evidence>
<dbReference type="OrthoDB" id="9814591at2"/>
<evidence type="ECO:0000256" key="5">
    <source>
        <dbReference type="ARBA" id="ARBA00023239"/>
    </source>
</evidence>
<gene>
    <name evidence="7" type="primary">mltG</name>
    <name evidence="8" type="ORF">SAMN05216200_11215</name>
</gene>
<dbReference type="PANTHER" id="PTHR30518:SF2">
    <property type="entry name" value="ENDOLYTIC MUREIN TRANSGLYCOSYLASE"/>
    <property type="match status" value="1"/>
</dbReference>
<evidence type="ECO:0000256" key="7">
    <source>
        <dbReference type="HAMAP-Rule" id="MF_02065"/>
    </source>
</evidence>
<dbReference type="Pfam" id="PF02618">
    <property type="entry name" value="YceG"/>
    <property type="match status" value="1"/>
</dbReference>
<dbReference type="HAMAP" id="MF_02065">
    <property type="entry name" value="MltG"/>
    <property type="match status" value="1"/>
</dbReference>
<dbReference type="GO" id="GO:0005886">
    <property type="term" value="C:plasma membrane"/>
    <property type="evidence" value="ECO:0007669"/>
    <property type="project" value="UniProtKB-UniRule"/>
</dbReference>
<dbReference type="Gene3D" id="3.30.160.60">
    <property type="entry name" value="Classic Zinc Finger"/>
    <property type="match status" value="1"/>
</dbReference>
<keyword evidence="9" id="KW-1185">Reference proteome</keyword>
<dbReference type="EMBL" id="FRDL01000012">
    <property type="protein sequence ID" value="SHN76139.1"/>
    <property type="molecule type" value="Genomic_DNA"/>
</dbReference>
<dbReference type="GO" id="GO:0071555">
    <property type="term" value="P:cell wall organization"/>
    <property type="evidence" value="ECO:0007669"/>
    <property type="project" value="UniProtKB-KW"/>
</dbReference>
<keyword evidence="7" id="KW-0997">Cell inner membrane</keyword>
<dbReference type="CDD" id="cd08010">
    <property type="entry name" value="MltG_like"/>
    <property type="match status" value="1"/>
</dbReference>
<dbReference type="PANTHER" id="PTHR30518">
    <property type="entry name" value="ENDOLYTIC MUREIN TRANSGLYCOSYLASE"/>
    <property type="match status" value="1"/>
</dbReference>
<dbReference type="FunFam" id="3.30.160.60:FF:000242">
    <property type="entry name" value="Endolytic murein transglycosylase"/>
    <property type="match status" value="1"/>
</dbReference>
<dbReference type="GO" id="GO:0009252">
    <property type="term" value="P:peptidoglycan biosynthetic process"/>
    <property type="evidence" value="ECO:0007669"/>
    <property type="project" value="UniProtKB-UniRule"/>
</dbReference>
<comment type="similarity">
    <text evidence="7">Belongs to the transglycosylase MltG family.</text>
</comment>
<evidence type="ECO:0000256" key="6">
    <source>
        <dbReference type="ARBA" id="ARBA00023316"/>
    </source>
</evidence>
<dbReference type="GO" id="GO:0008932">
    <property type="term" value="F:lytic endotransglycosylase activity"/>
    <property type="evidence" value="ECO:0007669"/>
    <property type="project" value="UniProtKB-UniRule"/>
</dbReference>
<reference evidence="8 9" key="1">
    <citation type="submission" date="2016-12" db="EMBL/GenBank/DDBJ databases">
        <authorList>
            <person name="Song W.-J."/>
            <person name="Kurnit D.M."/>
        </authorList>
    </citation>
    <scope>NUCLEOTIDE SEQUENCE [LARGE SCALE GENOMIC DNA]</scope>
    <source>
        <strain evidence="8 9">CGMCC 1.10808</strain>
    </source>
</reference>
<evidence type="ECO:0000256" key="1">
    <source>
        <dbReference type="ARBA" id="ARBA00022475"/>
    </source>
</evidence>
<name>A0A1M7TZI5_9RHOB</name>
<sequence>MRHLAANALTLLVVLGVALAAAVGWGVRSFHAPGPLEAPATVILDKGDSLAVASRKLAQSGAISDPLIFRLGARYRGDAGRLRFGEYEIPARASMAQILDILVSGRAVQHLVTIPEGLTSWEVVQRLNAAEILSGEIAEIPEEGSLAPDTYAVARGESRAALIARMQAAQERILQEAWAARDKDLPLASPREALILASIIEKETGVPDERRVVASVFVNRLRKGMRLQTDPTVVYGLTQGKGGLDRGLRRSELAKPTPWNTYLIDGLPPTPIANPGRESIFAAVQPARTEFLYFVADGSGGHAFARTLAEHNRNVARWRRIERERAD</sequence>
<feature type="site" description="Important for catalytic activity" evidence="7">
    <location>
        <position position="203"/>
    </location>
</feature>
<keyword evidence="3 7" id="KW-1133">Transmembrane helix</keyword>
<evidence type="ECO:0000313" key="9">
    <source>
        <dbReference type="Proteomes" id="UP000184066"/>
    </source>
</evidence>
<accession>A0A1M7TZI5</accession>
<keyword evidence="1 7" id="KW-1003">Cell membrane</keyword>
<dbReference type="Gene3D" id="3.30.1490.480">
    <property type="entry name" value="Endolytic murein transglycosylase"/>
    <property type="match status" value="1"/>
</dbReference>
<keyword evidence="4 7" id="KW-0472">Membrane</keyword>
<comment type="function">
    <text evidence="7">Functions as a peptidoglycan terminase that cleaves nascent peptidoglycan strands endolytically to terminate their elongation.</text>
</comment>
<dbReference type="NCBIfam" id="TIGR00247">
    <property type="entry name" value="endolytic transglycosylase MltG"/>
    <property type="match status" value="1"/>
</dbReference>